<dbReference type="KEGG" id="ehn:H9Q80_15210"/>
<proteinExistence type="predicted"/>
<dbReference type="Pfam" id="PF01633">
    <property type="entry name" value="Choline_kinase"/>
    <property type="match status" value="1"/>
</dbReference>
<gene>
    <name evidence="1" type="ORF">H9Q80_15210</name>
</gene>
<protein>
    <submittedName>
        <fullName evidence="1">Phosphotransferase</fullName>
    </submittedName>
</protein>
<sequence>MDYKDLMDSLFFNTDIVLEDMQKGLTNHNYLLEMNNEKLVLRVPGSDADQIVERHHETLALEAIKDADIDVETIYYDEISGYKVTRYMENALTYGECQDENKIEQVAALMKKFHGLHKLIHEDFDPLKRLRNYQSQVQHPCVDVSEFAWIEDSISHLNNPKVLCHNDWVDGNMLFCNQRVYLIDYEYAADNDPLFDVMSFLSENQITDETLRERFYAVYFDEMNDQIRKELDLWENFHNYLWCYWAMMMYESRREDVYKDIAMDKYQALMQKNQA</sequence>
<keyword evidence="1" id="KW-0808">Transferase</keyword>
<dbReference type="GO" id="GO:0004305">
    <property type="term" value="F:ethanolamine kinase activity"/>
    <property type="evidence" value="ECO:0007669"/>
    <property type="project" value="TreeGrafter"/>
</dbReference>
<dbReference type="Proteomes" id="UP000515856">
    <property type="component" value="Chromosome"/>
</dbReference>
<reference evidence="1 2" key="1">
    <citation type="submission" date="2020-08" db="EMBL/GenBank/DDBJ databases">
        <authorList>
            <person name="Liu C."/>
            <person name="Sun Q."/>
        </authorList>
    </citation>
    <scope>NUCLEOTIDE SEQUENCE [LARGE SCALE GENOMIC DNA]</scope>
    <source>
        <strain evidence="1 2">NSJ-61</strain>
    </source>
</reference>
<dbReference type="GO" id="GO:0006646">
    <property type="term" value="P:phosphatidylethanolamine biosynthetic process"/>
    <property type="evidence" value="ECO:0007669"/>
    <property type="project" value="TreeGrafter"/>
</dbReference>
<dbReference type="AlphaFoldDB" id="A0A7G9GL99"/>
<dbReference type="RefSeq" id="WP_117452402.1">
    <property type="nucleotide sequence ID" value="NZ_CP060636.1"/>
</dbReference>
<dbReference type="GO" id="GO:0005737">
    <property type="term" value="C:cytoplasm"/>
    <property type="evidence" value="ECO:0007669"/>
    <property type="project" value="TreeGrafter"/>
</dbReference>
<dbReference type="EMBL" id="CP060636">
    <property type="protein sequence ID" value="QNM11581.1"/>
    <property type="molecule type" value="Genomic_DNA"/>
</dbReference>
<dbReference type="Gene3D" id="3.90.1200.10">
    <property type="match status" value="1"/>
</dbReference>
<dbReference type="InterPro" id="IPR011009">
    <property type="entry name" value="Kinase-like_dom_sf"/>
</dbReference>
<accession>A0A7G9GL99</accession>
<dbReference type="Gene3D" id="3.30.200.20">
    <property type="entry name" value="Phosphorylase Kinase, domain 1"/>
    <property type="match status" value="1"/>
</dbReference>
<evidence type="ECO:0000313" key="2">
    <source>
        <dbReference type="Proteomes" id="UP000515856"/>
    </source>
</evidence>
<dbReference type="PANTHER" id="PTHR22603:SF66">
    <property type="entry name" value="ETHANOLAMINE KINASE"/>
    <property type="match status" value="1"/>
</dbReference>
<dbReference type="PANTHER" id="PTHR22603">
    <property type="entry name" value="CHOLINE/ETHANOALAMINE KINASE"/>
    <property type="match status" value="1"/>
</dbReference>
<dbReference type="SUPFAM" id="SSF56112">
    <property type="entry name" value="Protein kinase-like (PK-like)"/>
    <property type="match status" value="1"/>
</dbReference>
<dbReference type="CDD" id="cd05151">
    <property type="entry name" value="ChoK-like"/>
    <property type="match status" value="1"/>
</dbReference>
<evidence type="ECO:0000313" key="1">
    <source>
        <dbReference type="EMBL" id="QNM11581.1"/>
    </source>
</evidence>
<name>A0A7G9GL99_9FIRM</name>
<organism evidence="1 2">
    <name type="scientific">[Eubacterium] hominis</name>
    <dbReference type="NCBI Taxonomy" id="2764325"/>
    <lineage>
        <taxon>Bacteria</taxon>
        <taxon>Bacillati</taxon>
        <taxon>Bacillota</taxon>
        <taxon>Erysipelotrichia</taxon>
        <taxon>Erysipelotrichales</taxon>
        <taxon>Erysipelotrichaceae</taxon>
        <taxon>Amedibacillus</taxon>
    </lineage>
</organism>
<keyword evidence="2" id="KW-1185">Reference proteome</keyword>